<organism evidence="2 3">
    <name type="scientific">Arthrobacter mobilis</name>
    <dbReference type="NCBI Taxonomy" id="2724944"/>
    <lineage>
        <taxon>Bacteria</taxon>
        <taxon>Bacillati</taxon>
        <taxon>Actinomycetota</taxon>
        <taxon>Actinomycetes</taxon>
        <taxon>Micrococcales</taxon>
        <taxon>Micrococcaceae</taxon>
        <taxon>Arthrobacter</taxon>
    </lineage>
</organism>
<gene>
    <name evidence="2" type="ORF">HGG74_02850</name>
</gene>
<proteinExistence type="predicted"/>
<evidence type="ECO:0000313" key="3">
    <source>
        <dbReference type="Proteomes" id="UP000544090"/>
    </source>
</evidence>
<dbReference type="AlphaFoldDB" id="A0A7X6HCN4"/>
<dbReference type="Proteomes" id="UP000544090">
    <property type="component" value="Unassembled WGS sequence"/>
</dbReference>
<dbReference type="InterPro" id="IPR000073">
    <property type="entry name" value="AB_hydrolase_1"/>
</dbReference>
<sequence>MLAARGWWWTLDYAYAAYWQLRGLLFPADPAPYLQAPRRDRPVLLIPGVYENWQFMHRIAELLHGAGHPVHVVSLLGYNRGEVPRMAALVSAYLEEADLRDVTIVAHSKGGLVGKRAMILPASAGRIRHMVAVNSPFAGSVYARLFLLPSIRAFSPRNGELRALAADLSVNHRITSVYSTFDPHIPGGSYLPGARNIQLDSAGHFRTLEDPALPGILLQALAEPDAQGN</sequence>
<keyword evidence="3" id="KW-1185">Reference proteome</keyword>
<comment type="caution">
    <text evidence="2">The sequence shown here is derived from an EMBL/GenBank/DDBJ whole genome shotgun (WGS) entry which is preliminary data.</text>
</comment>
<dbReference type="Gene3D" id="3.40.50.1820">
    <property type="entry name" value="alpha/beta hydrolase"/>
    <property type="match status" value="1"/>
</dbReference>
<name>A0A7X6HCN4_9MICC</name>
<evidence type="ECO:0000259" key="1">
    <source>
        <dbReference type="Pfam" id="PF00561"/>
    </source>
</evidence>
<accession>A0A7X6HCN4</accession>
<dbReference type="GO" id="GO:0016787">
    <property type="term" value="F:hydrolase activity"/>
    <property type="evidence" value="ECO:0007669"/>
    <property type="project" value="UniProtKB-KW"/>
</dbReference>
<evidence type="ECO:0000313" key="2">
    <source>
        <dbReference type="EMBL" id="NKX53496.1"/>
    </source>
</evidence>
<dbReference type="InterPro" id="IPR029058">
    <property type="entry name" value="AB_hydrolase_fold"/>
</dbReference>
<dbReference type="SUPFAM" id="SSF53474">
    <property type="entry name" value="alpha/beta-Hydrolases"/>
    <property type="match status" value="1"/>
</dbReference>
<keyword evidence="2" id="KW-0378">Hydrolase</keyword>
<reference evidence="2 3" key="1">
    <citation type="submission" date="2020-04" db="EMBL/GenBank/DDBJ databases">
        <title>Arthrobacter sp. nov.</title>
        <authorList>
            <person name="Liu S."/>
        </authorList>
    </citation>
    <scope>NUCLEOTIDE SEQUENCE [LARGE SCALE GENOMIC DNA]</scope>
    <source>
        <strain evidence="2 3">E918</strain>
    </source>
</reference>
<protein>
    <submittedName>
        <fullName evidence="2">Alpha/beta hydrolase</fullName>
    </submittedName>
</protein>
<feature type="domain" description="AB hydrolase-1" evidence="1">
    <location>
        <begin position="42"/>
        <end position="149"/>
    </location>
</feature>
<dbReference type="Pfam" id="PF00561">
    <property type="entry name" value="Abhydrolase_1"/>
    <property type="match status" value="1"/>
</dbReference>
<dbReference type="EMBL" id="JAAZSQ010000002">
    <property type="protein sequence ID" value="NKX53496.1"/>
    <property type="molecule type" value="Genomic_DNA"/>
</dbReference>